<accession>A0A2Z6E014</accession>
<feature type="domain" description="DNA-binding protein H-NS-like C-terminal" evidence="3">
    <location>
        <begin position="69"/>
        <end position="120"/>
    </location>
</feature>
<dbReference type="EMBL" id="AP018558">
    <property type="protein sequence ID" value="BBD77825.1"/>
    <property type="molecule type" value="Genomic_DNA"/>
</dbReference>
<protein>
    <submittedName>
        <fullName evidence="4">DNA-binding protein H-NS</fullName>
    </submittedName>
</protein>
<dbReference type="SMART" id="SM00528">
    <property type="entry name" value="HNS"/>
    <property type="match status" value="1"/>
</dbReference>
<dbReference type="Proteomes" id="UP000262004">
    <property type="component" value="Chromosome"/>
</dbReference>
<dbReference type="SUPFAM" id="SSF81273">
    <property type="entry name" value="H-NS histone-like proteins"/>
    <property type="match status" value="1"/>
</dbReference>
<keyword evidence="4" id="KW-0238">DNA-binding</keyword>
<dbReference type="KEGG" id="htl:HPTL_1565"/>
<dbReference type="Pfam" id="PF00816">
    <property type="entry name" value="Histone_HNS"/>
    <property type="match status" value="1"/>
</dbReference>
<evidence type="ECO:0000256" key="1">
    <source>
        <dbReference type="SAM" id="Coils"/>
    </source>
</evidence>
<evidence type="ECO:0000313" key="4">
    <source>
        <dbReference type="EMBL" id="BBD77825.1"/>
    </source>
</evidence>
<evidence type="ECO:0000259" key="3">
    <source>
        <dbReference type="SMART" id="SM00528"/>
    </source>
</evidence>
<keyword evidence="1" id="KW-0175">Coiled coil</keyword>
<keyword evidence="5" id="KW-1185">Reference proteome</keyword>
<name>A0A2Z6E014_HYDTE</name>
<dbReference type="AlphaFoldDB" id="A0A2Z6E014"/>
<evidence type="ECO:0000313" key="5">
    <source>
        <dbReference type="Proteomes" id="UP000262004"/>
    </source>
</evidence>
<organism evidence="4 5">
    <name type="scientific">Hydrogenophilus thermoluteolus</name>
    <name type="common">Pseudomonas hydrogenothermophila</name>
    <dbReference type="NCBI Taxonomy" id="297"/>
    <lineage>
        <taxon>Bacteria</taxon>
        <taxon>Pseudomonadati</taxon>
        <taxon>Pseudomonadota</taxon>
        <taxon>Hydrogenophilia</taxon>
        <taxon>Hydrogenophilales</taxon>
        <taxon>Hydrogenophilaceae</taxon>
        <taxon>Hydrogenophilus</taxon>
    </lineage>
</organism>
<dbReference type="GO" id="GO:0003677">
    <property type="term" value="F:DNA binding"/>
    <property type="evidence" value="ECO:0007669"/>
    <property type="project" value="UniProtKB-KW"/>
</dbReference>
<proteinExistence type="predicted"/>
<evidence type="ECO:0000256" key="2">
    <source>
        <dbReference type="SAM" id="MobiDB-lite"/>
    </source>
</evidence>
<sequence>MALHNIPLETLEALSIEALEELKKDIEKTIVKKQDERLEQLKEEVRQMAERLGVPFETLLERLTRERSGKGRKNSAPKRKLPWRFRHPTDPDKGWTGRGLPPKWLQEWEASGRSREELRIG</sequence>
<dbReference type="OrthoDB" id="5297879at2"/>
<reference evidence="4 5" key="1">
    <citation type="submission" date="2018-04" db="EMBL/GenBank/DDBJ databases">
        <title>Complete genome sequence of Hydrogenophilus thermoluteolus TH-1.</title>
        <authorList>
            <person name="Arai H."/>
        </authorList>
    </citation>
    <scope>NUCLEOTIDE SEQUENCE [LARGE SCALE GENOMIC DNA]</scope>
    <source>
        <strain evidence="4 5">TH-1</strain>
    </source>
</reference>
<feature type="region of interest" description="Disordered" evidence="2">
    <location>
        <begin position="63"/>
        <end position="121"/>
    </location>
</feature>
<dbReference type="RefSeq" id="WP_119335528.1">
    <property type="nucleotide sequence ID" value="NZ_AP018558.1"/>
</dbReference>
<gene>
    <name evidence="4" type="ORF">HPTL_1565</name>
</gene>
<dbReference type="Gene3D" id="4.10.430.10">
    <property type="entry name" value="Histone-like protein H-NS, C-terminal domain"/>
    <property type="match status" value="1"/>
</dbReference>
<feature type="coiled-coil region" evidence="1">
    <location>
        <begin position="16"/>
        <end position="51"/>
    </location>
</feature>
<dbReference type="InterPro" id="IPR027444">
    <property type="entry name" value="H-NS_C_dom"/>
</dbReference>
<feature type="compositionally biased region" description="Basic residues" evidence="2">
    <location>
        <begin position="70"/>
        <end position="86"/>
    </location>
</feature>
<dbReference type="InterPro" id="IPR037150">
    <property type="entry name" value="H-NS_C_dom_sf"/>
</dbReference>
<feature type="compositionally biased region" description="Basic and acidic residues" evidence="2">
    <location>
        <begin position="110"/>
        <end position="121"/>
    </location>
</feature>